<evidence type="ECO:0000313" key="3">
    <source>
        <dbReference type="EMBL" id="MDP9801229.1"/>
    </source>
</evidence>
<comment type="caution">
    <text evidence="3">The sequence shown here is derived from an EMBL/GenBank/DDBJ whole genome shotgun (WGS) entry which is preliminary data.</text>
</comment>
<accession>A0ABT9NBY8</accession>
<reference evidence="3 4" key="1">
    <citation type="submission" date="2023-07" db="EMBL/GenBank/DDBJ databases">
        <title>Sequencing the genomes of 1000 actinobacteria strains.</title>
        <authorList>
            <person name="Klenk H.-P."/>
        </authorList>
    </citation>
    <scope>NUCLEOTIDE SEQUENCE [LARGE SCALE GENOMIC DNA]</scope>
    <source>
        <strain evidence="3 4">DSM 102162</strain>
    </source>
</reference>
<sequence length="514" mass="57604">MAIVQLMDSVGYGRGGLTRVMYQRLEVLKEYTDEEIWVVITGLQFDACSVFSSLQRDGFIPEGVKVHALFDDDYVGYSIRGRDPEFSFDPGDGALVAEEKEGLVRRYYDISGKFLGLTKYRKNGTRISSDIHSHESPQLCLKTVEYDALSRPRRAVYRDSEWNEKFETVLTTRGELLYSAWKTVSNYSYRCTLFNNDTGKAQLFSGFHEMRAWMLREFLRGLPGEVTVISDEPATVPMITLMPDSNGINGIGMIHNTHFVGDGSGDSKNQLRGWAKYYSEPRGALQKIACLTNAQLGDLRSLYPAWTDRNSRAITNMVDIRDVKARHDFFYEVLFVGRLAPVKGVGTLILGVEKALETLPNLKFNIVGGGPEDSSLRAMVEQRGLGDSVIFRGWDEDVYSWYDRSDCLLANSEFEGVPLTMLESFSSGIPIITRPTLYGPVEIVDDGVNGFITDGTPEGIADKICSLYSDVSEFSRLSQAAIDASHRFSPKVWRNKWLSLIALDVTDDNEASAQ</sequence>
<dbReference type="RefSeq" id="WP_307014602.1">
    <property type="nucleotide sequence ID" value="NZ_JAUSQW010000001.1"/>
</dbReference>
<keyword evidence="3" id="KW-0328">Glycosyltransferase</keyword>
<dbReference type="CDD" id="cd03801">
    <property type="entry name" value="GT4_PimA-like"/>
    <property type="match status" value="1"/>
</dbReference>
<evidence type="ECO:0000259" key="2">
    <source>
        <dbReference type="Pfam" id="PF00534"/>
    </source>
</evidence>
<dbReference type="Proteomes" id="UP001235966">
    <property type="component" value="Unassembled WGS sequence"/>
</dbReference>
<dbReference type="PANTHER" id="PTHR12526">
    <property type="entry name" value="GLYCOSYLTRANSFERASE"/>
    <property type="match status" value="1"/>
</dbReference>
<gene>
    <name evidence="3" type="ORF">J2S49_001305</name>
</gene>
<organism evidence="3 4">
    <name type="scientific">Arcanobacterium wilhelmae</name>
    <dbReference type="NCBI Taxonomy" id="1803177"/>
    <lineage>
        <taxon>Bacteria</taxon>
        <taxon>Bacillati</taxon>
        <taxon>Actinomycetota</taxon>
        <taxon>Actinomycetes</taxon>
        <taxon>Actinomycetales</taxon>
        <taxon>Actinomycetaceae</taxon>
        <taxon>Arcanobacterium</taxon>
    </lineage>
</organism>
<dbReference type="PANTHER" id="PTHR12526:SF630">
    <property type="entry name" value="GLYCOSYLTRANSFERASE"/>
    <property type="match status" value="1"/>
</dbReference>
<feature type="domain" description="Glycosyl transferase family 1" evidence="2">
    <location>
        <begin position="331"/>
        <end position="481"/>
    </location>
</feature>
<protein>
    <submittedName>
        <fullName evidence="3">Poly(Glycerol-phosphate) alpha-glucosyltransferase</fullName>
        <ecNumber evidence="3">2.4.1.52</ecNumber>
    </submittedName>
</protein>
<keyword evidence="4" id="KW-1185">Reference proteome</keyword>
<dbReference type="SUPFAM" id="SSF53756">
    <property type="entry name" value="UDP-Glycosyltransferase/glycogen phosphorylase"/>
    <property type="match status" value="1"/>
</dbReference>
<dbReference type="InterPro" id="IPR001296">
    <property type="entry name" value="Glyco_trans_1"/>
</dbReference>
<dbReference type="GO" id="GO:0047265">
    <property type="term" value="F:poly(glycerol-phosphate) alpha-glucosyltransferase activity"/>
    <property type="evidence" value="ECO:0007669"/>
    <property type="project" value="UniProtKB-EC"/>
</dbReference>
<proteinExistence type="predicted"/>
<dbReference type="EMBL" id="JAUSQW010000001">
    <property type="protein sequence ID" value="MDP9801229.1"/>
    <property type="molecule type" value="Genomic_DNA"/>
</dbReference>
<dbReference type="Gene3D" id="3.40.50.2000">
    <property type="entry name" value="Glycogen Phosphorylase B"/>
    <property type="match status" value="2"/>
</dbReference>
<dbReference type="Pfam" id="PF00534">
    <property type="entry name" value="Glycos_transf_1"/>
    <property type="match status" value="1"/>
</dbReference>
<keyword evidence="1 3" id="KW-0808">Transferase</keyword>
<evidence type="ECO:0000256" key="1">
    <source>
        <dbReference type="ARBA" id="ARBA00022679"/>
    </source>
</evidence>
<evidence type="ECO:0000313" key="4">
    <source>
        <dbReference type="Proteomes" id="UP001235966"/>
    </source>
</evidence>
<dbReference type="EC" id="2.4.1.52" evidence="3"/>
<name>A0ABT9NBY8_9ACTO</name>